<comment type="caution">
    <text evidence="3">The sequence shown here is derived from an EMBL/GenBank/DDBJ whole genome shotgun (WGS) entry which is preliminary data.</text>
</comment>
<feature type="domain" description="Probable ATP-binding protein BrxC alpha-helical" evidence="1">
    <location>
        <begin position="867"/>
        <end position="983"/>
    </location>
</feature>
<dbReference type="InterPro" id="IPR027417">
    <property type="entry name" value="P-loop_NTPase"/>
</dbReference>
<name>A0ABP9AXV8_9MICC</name>
<dbReference type="Proteomes" id="UP001500187">
    <property type="component" value="Unassembled WGS sequence"/>
</dbReference>
<keyword evidence="4" id="KW-1185">Reference proteome</keyword>
<dbReference type="Pfam" id="PF25796">
    <property type="entry name" value="BREX_BrxC_4th"/>
    <property type="match status" value="1"/>
</dbReference>
<gene>
    <name evidence="3" type="primary">brxC</name>
    <name evidence="3" type="ORF">GCM10023352_01780</name>
</gene>
<organism evidence="3 4">
    <name type="scientific">Rothia endophytica</name>
    <dbReference type="NCBI Taxonomy" id="1324766"/>
    <lineage>
        <taxon>Bacteria</taxon>
        <taxon>Bacillati</taxon>
        <taxon>Actinomycetota</taxon>
        <taxon>Actinomycetes</taxon>
        <taxon>Micrococcales</taxon>
        <taxon>Micrococcaceae</taxon>
        <taxon>Rothia</taxon>
    </lineage>
</organism>
<proteinExistence type="predicted"/>
<evidence type="ECO:0000313" key="4">
    <source>
        <dbReference type="Proteomes" id="UP001500187"/>
    </source>
</evidence>
<dbReference type="NCBIfam" id="NF033441">
    <property type="entry name" value="BREX_BrxC"/>
    <property type="match status" value="1"/>
</dbReference>
<sequence>MQINDLFAKDIQRSIEGVIKADDTKQLGIEVDEYVLTAEAARAVDQLLDRYNNNDGSNGVWISGFFGSGKSHLLKMLAHLLGTVPQHDFDRAVAVEAFCQKAREADELMLEGAISRSSQIPAMSILFNIDQKASAATVKNDDSLLAVFVRVFDEACGYFGRMPHVAQFERDLDSRGELEKFKAIYADVAGLPWEEGRGLSFLEEHNAAVAYARLKGTSESNPVQILSQYNDSYSVTAEDFAQNVKQWIDRQDDPQYRINFFADEVGQFIANNVKLMLKLQTVAETLMTVCGGRSWVFVTSQESMDSVLGDQTKQQANDFSKIQARFKARLKLSSQDVEEVISKRLLRKNEEGAAEVSALYSEQQQNLKTLFDFHDGSRSYGNYKDQNHFVAIYPFVGYQFRLFQNAIEGLSQQNAFEGRYSSVGERSMLGVVQDVAKQIAGESTGATVSFDRMFEGIMNALQSSIVRQIGAAEQELDAFAAQVLKVLFLVKYVDEFKASEHNIVVLMYSGFGADISALRSKVKHALRELEQRSFIQRTGDLFEYLTDAEKDIEQKIKNVDIEPADERAVYKEHIASILSSAKIRDIATNRDFQYALKVDDTFAGRGHDLSINFLTPLYDFYDQIDVVRSHSVGINELRVVLKPDERLASDIRLYVKTKTYVKRTQGAAASEDSTRALNMKVQVNQVRERQFRNRIERAILDAVLIDNGSELEGISATSAKSRVELAFSKLTGRVYSELGQLGDSRINEATIRSILSSDETLDGADTERSMAVAAQTMLGEVTRRHNLGEPLNVARLISHFEKTPYGWDSLSSRAALAVLVIGAKVTISKDSRILKRTQISEALTRGTGFDQLWLGVPRNISEQKVRFLRDFLNDLEPLQSLPTYEGGENLAEYAVERIKAVLAEVEDLSTSSYPFVPLLAPLKGKLRILGQYSSAPAGLYEQEAALDEVLDAVEAVLAPIRGFMKGQQCSHYDQASQFLNTESVNLEALPGELVMRLRDALNIERCFDTQNIQKIRQLQVEISEQIIQAKHDACSEAFEVLEQGKQHLEGLPEWHRVAAQIREEIENEFQKAREKVNGQQFIPSIMPVAYRFRQNQVPRLVQKLMLAAQPQQVAKPEPVTDDAAATVISSPETVSLQPQQPVAQPIQIDKLMRPSDSLPVLRGAADVDQYLELLRRDLLQALDDDQYIMLF</sequence>
<dbReference type="InterPro" id="IPR058036">
    <property type="entry name" value="BREX_BrxC_4th"/>
</dbReference>
<dbReference type="InterPro" id="IPR058037">
    <property type="entry name" value="BREX_BrxC_helical"/>
</dbReference>
<dbReference type="InterPro" id="IPR047679">
    <property type="entry name" value="BREX_BrxC"/>
</dbReference>
<dbReference type="RefSeq" id="WP_345443545.1">
    <property type="nucleotide sequence ID" value="NZ_BAABKP010000001.1"/>
</dbReference>
<protein>
    <submittedName>
        <fullName evidence="3">BREX system P-loop protein BrxC</fullName>
    </submittedName>
</protein>
<dbReference type="SUPFAM" id="SSF52540">
    <property type="entry name" value="P-loop containing nucleoside triphosphate hydrolases"/>
    <property type="match status" value="1"/>
</dbReference>
<evidence type="ECO:0000259" key="1">
    <source>
        <dbReference type="Pfam" id="PF25792"/>
    </source>
</evidence>
<dbReference type="Pfam" id="PF25792">
    <property type="entry name" value="BREX_BrxC_helical"/>
    <property type="match status" value="1"/>
</dbReference>
<evidence type="ECO:0000313" key="3">
    <source>
        <dbReference type="EMBL" id="GAA4787788.1"/>
    </source>
</evidence>
<evidence type="ECO:0000259" key="2">
    <source>
        <dbReference type="Pfam" id="PF25796"/>
    </source>
</evidence>
<feature type="domain" description="Probable ATP-binding protein BrxC 4th six-stranded beta-sheet" evidence="2">
    <location>
        <begin position="563"/>
        <end position="730"/>
    </location>
</feature>
<accession>A0ABP9AXV8</accession>
<reference evidence="4" key="1">
    <citation type="journal article" date="2019" name="Int. J. Syst. Evol. Microbiol.">
        <title>The Global Catalogue of Microorganisms (GCM) 10K type strain sequencing project: providing services to taxonomists for standard genome sequencing and annotation.</title>
        <authorList>
            <consortium name="The Broad Institute Genomics Platform"/>
            <consortium name="The Broad Institute Genome Sequencing Center for Infectious Disease"/>
            <person name="Wu L."/>
            <person name="Ma J."/>
        </authorList>
    </citation>
    <scope>NUCLEOTIDE SEQUENCE [LARGE SCALE GENOMIC DNA]</scope>
    <source>
        <strain evidence="4">JCM 18541</strain>
    </source>
</reference>
<dbReference type="EMBL" id="BAABKP010000001">
    <property type="protein sequence ID" value="GAA4787788.1"/>
    <property type="molecule type" value="Genomic_DNA"/>
</dbReference>